<keyword evidence="24" id="KW-1185">Reference proteome</keyword>
<dbReference type="GO" id="GO:0004674">
    <property type="term" value="F:protein serine/threonine kinase activity"/>
    <property type="evidence" value="ECO:0007669"/>
    <property type="project" value="UniProtKB-KW"/>
</dbReference>
<sequence length="954" mass="103587">MATRIALLIITVLFYPCSLVSGETDPNDFAVLIEFRKGLTNPQLLKWPETGDDPCGPPLWPHVFCSGFRVTQIQVQNLGLSGRLPNNFNQLSKLENLGFQRNNFSGPLPSFSGLSNLQYAYLVSNQFDTIPSDFFSGLTSLLEIALDQNPLNQSSGWSIPRDLQASTQLRNLSLIQCNVVGELPDFLGTMPMLTALKLSYNTLSGELPASFAGLMLEILWLNNQDGAGISGGLDVLTTMASLTDAWLHGNGFSGPIPPAIGACTSLTRLWLNNNNLVGLIPRNLITLPRLQSLKLENNKLMGPIPDVKIANFTYSSNSFCESAPGVPCSLEVTALLEFLAGVNYPLKLASSWGGNDPCAGFWEGVSCSGGKVSVINLPNFNLSGSISPSLGELDSLVDVRLGGNNLSGSMPANLTDLKMLRLINVSANNLVPPVPKFSRSVTLLTDGNPLLKAPSSLPPSLPPSPTTTISSPTEPVTPETPNSGKPSSFHSSTSIHHNGSAKVKSNHFDKLKIMIIVAVVVVLLILILILLIFVKRRGKKDSTNASTSVVVHPKDSSDSDNRVKLSVIEASQCSSSTGSMLSRARSVEEGNLTISVQLLRSSTKNFAPENVVGRGGFGVVYKGTLHDGMRIAVKRMEADSLSNKALDEFQAEIAVLSRVRHRNLVCLLGYSIEGSERLLVYEYLPKGALSKHLFQWRKLCLEPLSWKKRLNIALDVARGMEYLHSLTKECFIHRDLKSSNILLDDDYRAKVSDFGLVKLAPNGNNSVVTKLAGTFGYLAPEYAVTGKITTKADVYSFGVVLMELITGMAALDDDRPEETRYLASWFAEIKSDKEKLRDAVDSALGADKEEIFNSISTVADLAGHCAAREPYKRPEMGYAVNVLASLANKWKPCDDEQEVFFGVDLQKPLIQLVKIWQDDETSCENSLELDDNSKGSIPAKPAGFAESFTSADGR</sequence>
<dbReference type="InterPro" id="IPR001611">
    <property type="entry name" value="Leu-rich_rpt"/>
</dbReference>
<dbReference type="PANTHER" id="PTHR47986">
    <property type="entry name" value="OSJNBA0070M12.3 PROTEIN"/>
    <property type="match status" value="1"/>
</dbReference>
<dbReference type="Pfam" id="PF07714">
    <property type="entry name" value="PK_Tyr_Ser-Thr"/>
    <property type="match status" value="1"/>
</dbReference>
<evidence type="ECO:0000256" key="18">
    <source>
        <dbReference type="PROSITE-ProRule" id="PRU10141"/>
    </source>
</evidence>
<evidence type="ECO:0000256" key="12">
    <source>
        <dbReference type="ARBA" id="ARBA00022840"/>
    </source>
</evidence>
<keyword evidence="17" id="KW-0325">Glycoprotein</keyword>
<keyword evidence="7 20" id="KW-0812">Transmembrane</keyword>
<keyword evidence="3" id="KW-1003">Cell membrane</keyword>
<keyword evidence="16 23" id="KW-0675">Receptor</keyword>
<keyword evidence="4" id="KW-0723">Serine/threonine-protein kinase</keyword>
<keyword evidence="5" id="KW-0433">Leucine-rich repeat</keyword>
<evidence type="ECO:0000256" key="16">
    <source>
        <dbReference type="ARBA" id="ARBA00023170"/>
    </source>
</evidence>
<proteinExistence type="inferred from homology"/>
<evidence type="ECO:0000256" key="21">
    <source>
        <dbReference type="SAM" id="SignalP"/>
    </source>
</evidence>
<feature type="domain" description="Protein kinase" evidence="22">
    <location>
        <begin position="606"/>
        <end position="886"/>
    </location>
</feature>
<evidence type="ECO:0000256" key="1">
    <source>
        <dbReference type="ARBA" id="ARBA00004162"/>
    </source>
</evidence>
<keyword evidence="6" id="KW-0808">Transferase</keyword>
<dbReference type="CDD" id="cd14066">
    <property type="entry name" value="STKc_IRAK"/>
    <property type="match status" value="1"/>
</dbReference>
<comment type="similarity">
    <text evidence="2">Belongs to the protein kinase superfamily. Ser/Thr protein kinase family.</text>
</comment>
<feature type="region of interest" description="Disordered" evidence="19">
    <location>
        <begin position="452"/>
        <end position="500"/>
    </location>
</feature>
<keyword evidence="15" id="KW-1015">Disulfide bond</keyword>
<keyword evidence="14 20" id="KW-0472">Membrane</keyword>
<evidence type="ECO:0000256" key="19">
    <source>
        <dbReference type="SAM" id="MobiDB-lite"/>
    </source>
</evidence>
<dbReference type="STRING" id="1088818.A0A2I0AW49"/>
<dbReference type="OrthoDB" id="2018786at2759"/>
<gene>
    <name evidence="23" type="primary">TMK1</name>
    <name evidence="23" type="ORF">AXF42_Ash011899</name>
</gene>
<dbReference type="FunFam" id="3.30.200.20:FF:000039">
    <property type="entry name" value="receptor-like protein kinase FERONIA"/>
    <property type="match status" value="1"/>
</dbReference>
<evidence type="ECO:0000256" key="3">
    <source>
        <dbReference type="ARBA" id="ARBA00022475"/>
    </source>
</evidence>
<dbReference type="InterPro" id="IPR017441">
    <property type="entry name" value="Protein_kinase_ATP_BS"/>
</dbReference>
<dbReference type="PANTHER" id="PTHR47986:SF1">
    <property type="entry name" value="OS04G0685900 PROTEIN"/>
    <property type="match status" value="1"/>
</dbReference>
<dbReference type="GO" id="GO:0005524">
    <property type="term" value="F:ATP binding"/>
    <property type="evidence" value="ECO:0007669"/>
    <property type="project" value="UniProtKB-UniRule"/>
</dbReference>
<evidence type="ECO:0000256" key="13">
    <source>
        <dbReference type="ARBA" id="ARBA00022989"/>
    </source>
</evidence>
<dbReference type="Proteomes" id="UP000236161">
    <property type="component" value="Unassembled WGS sequence"/>
</dbReference>
<dbReference type="SUPFAM" id="SSF52058">
    <property type="entry name" value="L domain-like"/>
    <property type="match status" value="2"/>
</dbReference>
<dbReference type="PROSITE" id="PS00107">
    <property type="entry name" value="PROTEIN_KINASE_ATP"/>
    <property type="match status" value="1"/>
</dbReference>
<dbReference type="GO" id="GO:0005886">
    <property type="term" value="C:plasma membrane"/>
    <property type="evidence" value="ECO:0007669"/>
    <property type="project" value="UniProtKB-SubCell"/>
</dbReference>
<comment type="subcellular location">
    <subcellularLocation>
        <location evidence="1">Cell membrane</location>
        <topology evidence="1">Single-pass membrane protein</topology>
    </subcellularLocation>
</comment>
<evidence type="ECO:0000313" key="23">
    <source>
        <dbReference type="EMBL" id="PKA59775.1"/>
    </source>
</evidence>
<keyword evidence="13 20" id="KW-1133">Transmembrane helix</keyword>
<evidence type="ECO:0000256" key="14">
    <source>
        <dbReference type="ARBA" id="ARBA00023136"/>
    </source>
</evidence>
<dbReference type="FunFam" id="1.10.510.10:FF:000468">
    <property type="entry name" value="PTI1-like tyrosine-protein kinase 3"/>
    <property type="match status" value="1"/>
</dbReference>
<protein>
    <submittedName>
        <fullName evidence="23">Putative receptor protein kinase TMK1</fullName>
    </submittedName>
</protein>
<feature type="region of interest" description="Disordered" evidence="19">
    <location>
        <begin position="926"/>
        <end position="954"/>
    </location>
</feature>
<feature type="chain" id="PRO_5014163788" evidence="21">
    <location>
        <begin position="23"/>
        <end position="954"/>
    </location>
</feature>
<organism evidence="23 24">
    <name type="scientific">Apostasia shenzhenica</name>
    <dbReference type="NCBI Taxonomy" id="1088818"/>
    <lineage>
        <taxon>Eukaryota</taxon>
        <taxon>Viridiplantae</taxon>
        <taxon>Streptophyta</taxon>
        <taxon>Embryophyta</taxon>
        <taxon>Tracheophyta</taxon>
        <taxon>Spermatophyta</taxon>
        <taxon>Magnoliopsida</taxon>
        <taxon>Liliopsida</taxon>
        <taxon>Asparagales</taxon>
        <taxon>Orchidaceae</taxon>
        <taxon>Apostasioideae</taxon>
        <taxon>Apostasia</taxon>
    </lineage>
</organism>
<keyword evidence="8 21" id="KW-0732">Signal</keyword>
<evidence type="ECO:0000256" key="4">
    <source>
        <dbReference type="ARBA" id="ARBA00022527"/>
    </source>
</evidence>
<dbReference type="Gene3D" id="3.30.200.20">
    <property type="entry name" value="Phosphorylase Kinase, domain 1"/>
    <property type="match status" value="1"/>
</dbReference>
<dbReference type="PROSITE" id="PS50011">
    <property type="entry name" value="PROTEIN_KINASE_DOM"/>
    <property type="match status" value="1"/>
</dbReference>
<dbReference type="SUPFAM" id="SSF56112">
    <property type="entry name" value="Protein kinase-like (PK-like)"/>
    <property type="match status" value="1"/>
</dbReference>
<evidence type="ECO:0000256" key="5">
    <source>
        <dbReference type="ARBA" id="ARBA00022614"/>
    </source>
</evidence>
<dbReference type="Pfam" id="PF08263">
    <property type="entry name" value="LRRNT_2"/>
    <property type="match status" value="2"/>
</dbReference>
<dbReference type="Gene3D" id="1.10.510.10">
    <property type="entry name" value="Transferase(Phosphotransferase) domain 1"/>
    <property type="match status" value="1"/>
</dbReference>
<dbReference type="InterPro" id="IPR013210">
    <property type="entry name" value="LRR_N_plant-typ"/>
</dbReference>
<feature type="compositionally biased region" description="Low complexity" evidence="19">
    <location>
        <begin position="466"/>
        <end position="481"/>
    </location>
</feature>
<evidence type="ECO:0000313" key="24">
    <source>
        <dbReference type="Proteomes" id="UP000236161"/>
    </source>
</evidence>
<dbReference type="Gene3D" id="3.80.10.10">
    <property type="entry name" value="Ribonuclease Inhibitor"/>
    <property type="match status" value="2"/>
</dbReference>
<evidence type="ECO:0000259" key="22">
    <source>
        <dbReference type="PROSITE" id="PS50011"/>
    </source>
</evidence>
<feature type="transmembrane region" description="Helical" evidence="20">
    <location>
        <begin position="513"/>
        <end position="534"/>
    </location>
</feature>
<dbReference type="AlphaFoldDB" id="A0A2I0AW49"/>
<evidence type="ECO:0000256" key="7">
    <source>
        <dbReference type="ARBA" id="ARBA00022692"/>
    </source>
</evidence>
<evidence type="ECO:0000256" key="8">
    <source>
        <dbReference type="ARBA" id="ARBA00022729"/>
    </source>
</evidence>
<dbReference type="InterPro" id="IPR001245">
    <property type="entry name" value="Ser-Thr/Tyr_kinase_cat_dom"/>
</dbReference>
<accession>A0A2I0AW49</accession>
<dbReference type="SMART" id="SM00220">
    <property type="entry name" value="S_TKc"/>
    <property type="match status" value="1"/>
</dbReference>
<keyword evidence="11 23" id="KW-0418">Kinase</keyword>
<feature type="signal peptide" evidence="21">
    <location>
        <begin position="1"/>
        <end position="22"/>
    </location>
</feature>
<dbReference type="Pfam" id="PF00560">
    <property type="entry name" value="LRR_1"/>
    <property type="match status" value="2"/>
</dbReference>
<dbReference type="InterPro" id="IPR000719">
    <property type="entry name" value="Prot_kinase_dom"/>
</dbReference>
<dbReference type="InterPro" id="IPR008271">
    <property type="entry name" value="Ser/Thr_kinase_AS"/>
</dbReference>
<dbReference type="PROSITE" id="PS00108">
    <property type="entry name" value="PROTEIN_KINASE_ST"/>
    <property type="match status" value="1"/>
</dbReference>
<dbReference type="InterPro" id="IPR032675">
    <property type="entry name" value="LRR_dom_sf"/>
</dbReference>
<evidence type="ECO:0000256" key="2">
    <source>
        <dbReference type="ARBA" id="ARBA00008684"/>
    </source>
</evidence>
<reference evidence="23 24" key="1">
    <citation type="journal article" date="2017" name="Nature">
        <title>The Apostasia genome and the evolution of orchids.</title>
        <authorList>
            <person name="Zhang G.Q."/>
            <person name="Liu K.W."/>
            <person name="Li Z."/>
            <person name="Lohaus R."/>
            <person name="Hsiao Y.Y."/>
            <person name="Niu S.C."/>
            <person name="Wang J.Y."/>
            <person name="Lin Y.C."/>
            <person name="Xu Q."/>
            <person name="Chen L.J."/>
            <person name="Yoshida K."/>
            <person name="Fujiwara S."/>
            <person name="Wang Z.W."/>
            <person name="Zhang Y.Q."/>
            <person name="Mitsuda N."/>
            <person name="Wang M."/>
            <person name="Liu G.H."/>
            <person name="Pecoraro L."/>
            <person name="Huang H.X."/>
            <person name="Xiao X.J."/>
            <person name="Lin M."/>
            <person name="Wu X.Y."/>
            <person name="Wu W.L."/>
            <person name="Chen Y.Y."/>
            <person name="Chang S.B."/>
            <person name="Sakamoto S."/>
            <person name="Ohme-Takagi M."/>
            <person name="Yagi M."/>
            <person name="Zeng S.J."/>
            <person name="Shen C.Y."/>
            <person name="Yeh C.M."/>
            <person name="Luo Y.B."/>
            <person name="Tsai W.C."/>
            <person name="Van de Peer Y."/>
            <person name="Liu Z.J."/>
        </authorList>
    </citation>
    <scope>NUCLEOTIDE SEQUENCE [LARGE SCALE GENOMIC DNA]</scope>
    <source>
        <strain evidence="24">cv. Shenzhen</strain>
        <tissue evidence="23">Stem</tissue>
    </source>
</reference>
<evidence type="ECO:0000256" key="10">
    <source>
        <dbReference type="ARBA" id="ARBA00022741"/>
    </source>
</evidence>
<feature type="compositionally biased region" description="Pro residues" evidence="19">
    <location>
        <begin position="456"/>
        <end position="465"/>
    </location>
</feature>
<dbReference type="EMBL" id="KZ451944">
    <property type="protein sequence ID" value="PKA59775.1"/>
    <property type="molecule type" value="Genomic_DNA"/>
</dbReference>
<evidence type="ECO:0000256" key="6">
    <source>
        <dbReference type="ARBA" id="ARBA00022679"/>
    </source>
</evidence>
<evidence type="ECO:0000256" key="20">
    <source>
        <dbReference type="SAM" id="Phobius"/>
    </source>
</evidence>
<feature type="binding site" evidence="18">
    <location>
        <position position="634"/>
    </location>
    <ligand>
        <name>ATP</name>
        <dbReference type="ChEBI" id="CHEBI:30616"/>
    </ligand>
</feature>
<evidence type="ECO:0000256" key="9">
    <source>
        <dbReference type="ARBA" id="ARBA00022737"/>
    </source>
</evidence>
<evidence type="ECO:0000256" key="17">
    <source>
        <dbReference type="ARBA" id="ARBA00023180"/>
    </source>
</evidence>
<dbReference type="FunFam" id="3.80.10.10:FF:000129">
    <property type="entry name" value="Leucine-rich repeat receptor-like kinase"/>
    <property type="match status" value="1"/>
</dbReference>
<dbReference type="InterPro" id="IPR052422">
    <property type="entry name" value="Auxin_Ser/Thr_Kinase"/>
</dbReference>
<keyword evidence="10 18" id="KW-0547">Nucleotide-binding</keyword>
<evidence type="ECO:0000256" key="11">
    <source>
        <dbReference type="ARBA" id="ARBA00022777"/>
    </source>
</evidence>
<dbReference type="InterPro" id="IPR011009">
    <property type="entry name" value="Kinase-like_dom_sf"/>
</dbReference>
<keyword evidence="12 18" id="KW-0067">ATP-binding</keyword>
<name>A0A2I0AW49_9ASPA</name>
<keyword evidence="9" id="KW-0677">Repeat</keyword>
<feature type="compositionally biased region" description="Polar residues" evidence="19">
    <location>
        <begin position="482"/>
        <end position="497"/>
    </location>
</feature>
<evidence type="ECO:0000256" key="15">
    <source>
        <dbReference type="ARBA" id="ARBA00023157"/>
    </source>
</evidence>
<dbReference type="FunFam" id="3.80.10.10:FF:000190">
    <property type="entry name" value="Receptor-like kinase TMK4"/>
    <property type="match status" value="1"/>
</dbReference>